<dbReference type="Proteomes" id="UP000534783">
    <property type="component" value="Unassembled WGS sequence"/>
</dbReference>
<sequence length="313" mass="35368">MAEFLGEETSDPWEHEAALAFLAISRSEPAAQAIQSTLESGDVRLTAAALTVVAERWPDVRFRQSVERYARDVTASSKLRIPAALALYRMGEGDGFQILAEYAVGDATETHESGERLNACGDLAQFTRAEDLEALVPLIGAGAYMWVAFHLIKEKGEKLIPQLREEFSRAKQKDYVAFTLCQLGDREGFEHTKRVLLNFDKTVKRDYPIIWAIDALIGLYLGQPRRWSSEELCPFFRELLTQQMRRPLGGDCTVIGRTLTELQRCECRGDSTHEILTQLQAHIERDAPWEDEEKAGLAKQLAHFRTWLSGPNR</sequence>
<organism evidence="1 2">
    <name type="scientific">Candidatus Manganitrophus noduliformans</name>
    <dbReference type="NCBI Taxonomy" id="2606439"/>
    <lineage>
        <taxon>Bacteria</taxon>
        <taxon>Pseudomonadati</taxon>
        <taxon>Nitrospirota</taxon>
        <taxon>Nitrospiria</taxon>
        <taxon>Candidatus Troglogloeales</taxon>
        <taxon>Candidatus Manganitrophaceae</taxon>
        <taxon>Candidatus Manganitrophus</taxon>
    </lineage>
</organism>
<dbReference type="EMBL" id="VTOW01000002">
    <property type="protein sequence ID" value="NKE71856.1"/>
    <property type="molecule type" value="Genomic_DNA"/>
</dbReference>
<accession>A0A7X6IBU2</accession>
<dbReference type="RefSeq" id="WP_168060865.1">
    <property type="nucleotide sequence ID" value="NZ_VTOW01000002.1"/>
</dbReference>
<comment type="caution">
    <text evidence="1">The sequence shown here is derived from an EMBL/GenBank/DDBJ whole genome shotgun (WGS) entry which is preliminary data.</text>
</comment>
<evidence type="ECO:0000313" key="2">
    <source>
        <dbReference type="Proteomes" id="UP000534783"/>
    </source>
</evidence>
<evidence type="ECO:0008006" key="3">
    <source>
        <dbReference type="Google" id="ProtNLM"/>
    </source>
</evidence>
<proteinExistence type="predicted"/>
<gene>
    <name evidence="1" type="ORF">MNODULE_13995</name>
</gene>
<keyword evidence="2" id="KW-1185">Reference proteome</keyword>
<reference evidence="1 2" key="1">
    <citation type="journal article" date="2020" name="Nature">
        <title>Bacterial chemolithoautotrophy via manganese oxidation.</title>
        <authorList>
            <person name="Yu H."/>
            <person name="Leadbetter J.R."/>
        </authorList>
    </citation>
    <scope>NUCLEOTIDE SEQUENCE [LARGE SCALE GENOMIC DNA]</scope>
    <source>
        <strain evidence="1 2">Mn-1</strain>
    </source>
</reference>
<evidence type="ECO:0000313" key="1">
    <source>
        <dbReference type="EMBL" id="NKE71856.1"/>
    </source>
</evidence>
<protein>
    <recommendedName>
        <fullName evidence="3">HEAT repeat domain-containing protein</fullName>
    </recommendedName>
</protein>
<dbReference type="AlphaFoldDB" id="A0A7X6IBU2"/>
<name>A0A7X6IBU2_9BACT</name>